<proteinExistence type="predicted"/>
<comment type="cofactor">
    <cofactor evidence="1">
        <name>Zn(2+)</name>
        <dbReference type="ChEBI" id="CHEBI:29105"/>
    </cofactor>
</comment>
<evidence type="ECO:0000256" key="3">
    <source>
        <dbReference type="ARBA" id="ARBA00022723"/>
    </source>
</evidence>
<gene>
    <name evidence="6" type="ORF">HMEPL2_19820</name>
    <name evidence="5" type="ORF">HMSLTHF_29670</name>
</gene>
<keyword evidence="7" id="KW-1185">Reference proteome</keyword>
<dbReference type="EMBL" id="AP022821">
    <property type="protein sequence ID" value="BCA93192.1"/>
    <property type="molecule type" value="Genomic_DNA"/>
</dbReference>
<evidence type="ECO:0000313" key="6">
    <source>
        <dbReference type="EMBL" id="BCB71631.1"/>
    </source>
</evidence>
<dbReference type="RefSeq" id="WP_058578138.1">
    <property type="nucleotide sequence ID" value="NZ_AP022821.1"/>
</dbReference>
<reference evidence="5 8" key="1">
    <citation type="submission" date="2020-02" db="EMBL/GenBank/DDBJ databases">
        <title>Complete Genome Sequence of Halomonas meridiana strain BAA-801, Isolated from Deep Sea Thermal Vent.</title>
        <authorList>
            <person name="Takahashi Y."/>
            <person name="Takahashi H."/>
            <person name="Galipon J."/>
            <person name="Arakawa K."/>
        </authorList>
    </citation>
    <scope>NUCLEOTIDE SEQUENCE [LARGE SCALE GENOMIC DNA]</scope>
    <source>
        <strain evidence="5 8">Slthf1</strain>
    </source>
</reference>
<dbReference type="InterPro" id="IPR008567">
    <property type="entry name" value="BKACE"/>
</dbReference>
<keyword evidence="4" id="KW-0862">Zinc</keyword>
<dbReference type="Pfam" id="PF05853">
    <property type="entry name" value="BKACE"/>
    <property type="match status" value="1"/>
</dbReference>
<evidence type="ECO:0000313" key="7">
    <source>
        <dbReference type="Proteomes" id="UP000501053"/>
    </source>
</evidence>
<keyword evidence="2" id="KW-0808">Transferase</keyword>
<evidence type="ECO:0000256" key="4">
    <source>
        <dbReference type="ARBA" id="ARBA00022833"/>
    </source>
</evidence>
<dbReference type="PANTHER" id="PTHR37418">
    <property type="entry name" value="3-KETO-5-AMINOHEXANOATE CLEAVAGE ENZYME-RELATED"/>
    <property type="match status" value="1"/>
</dbReference>
<reference evidence="6 7" key="2">
    <citation type="submission" date="2020-03" db="EMBL/GenBank/DDBJ databases">
        <title>Complete Genome Sequence of Halomonas meridiana strain Eplume2, isolated from hydrothermal-plume in the north east Pacific Ocean.</title>
        <authorList>
            <person name="Kurihara Y."/>
            <person name="Kawai S."/>
            <person name="Sakai A."/>
            <person name="Galipon J."/>
            <person name="Arakawa K."/>
        </authorList>
    </citation>
    <scope>NUCLEOTIDE SEQUENCE [LARGE SCALE GENOMIC DNA]</scope>
    <source>
        <strain evidence="6 7">Eplume2</strain>
    </source>
</reference>
<dbReference type="Proteomes" id="UP000503197">
    <property type="component" value="Chromosome"/>
</dbReference>
<accession>A0A6F8XB67</accession>
<organism evidence="6 7">
    <name type="scientific">Vreelandella aquamarina</name>
    <dbReference type="NCBI Taxonomy" id="77097"/>
    <lineage>
        <taxon>Bacteria</taxon>
        <taxon>Pseudomonadati</taxon>
        <taxon>Pseudomonadota</taxon>
        <taxon>Gammaproteobacteria</taxon>
        <taxon>Oceanospirillales</taxon>
        <taxon>Halomonadaceae</taxon>
        <taxon>Vreelandella</taxon>
    </lineage>
</organism>
<dbReference type="PANTHER" id="PTHR37418:SF2">
    <property type="entry name" value="3-KETO-5-AMINOHEXANOATE CLEAVAGE ENZYME"/>
    <property type="match status" value="1"/>
</dbReference>
<keyword evidence="3" id="KW-0479">Metal-binding</keyword>
<evidence type="ECO:0000313" key="8">
    <source>
        <dbReference type="Proteomes" id="UP000503197"/>
    </source>
</evidence>
<dbReference type="AlphaFoldDB" id="A0A6F8XB67"/>
<evidence type="ECO:0000256" key="1">
    <source>
        <dbReference type="ARBA" id="ARBA00001947"/>
    </source>
</evidence>
<dbReference type="GO" id="GO:0046872">
    <property type="term" value="F:metal ion binding"/>
    <property type="evidence" value="ECO:0007669"/>
    <property type="project" value="UniProtKB-KW"/>
</dbReference>
<evidence type="ECO:0000313" key="5">
    <source>
        <dbReference type="EMBL" id="BCA93192.1"/>
    </source>
</evidence>
<dbReference type="Gene3D" id="3.20.20.70">
    <property type="entry name" value="Aldolase class I"/>
    <property type="match status" value="1"/>
</dbReference>
<protein>
    <submittedName>
        <fullName evidence="6">3-keto-5-aminohexanoate cleavage enzyme</fullName>
    </submittedName>
</protein>
<dbReference type="EMBL" id="AP022869">
    <property type="protein sequence ID" value="BCB71631.1"/>
    <property type="molecule type" value="Genomic_DNA"/>
</dbReference>
<evidence type="ECO:0000256" key="2">
    <source>
        <dbReference type="ARBA" id="ARBA00022679"/>
    </source>
</evidence>
<dbReference type="InterPro" id="IPR013785">
    <property type="entry name" value="Aldolase_TIM"/>
</dbReference>
<dbReference type="Proteomes" id="UP000501053">
    <property type="component" value="Chromosome"/>
</dbReference>
<sequence>MSLSPCLLMVAPNGARRVYHDHPAIPLTPEELARDAQECLAAGASAMHVHVREAGGRHLLDAGAYRDAISAIKETVGDQLLLQVTSEAGGRYSPSEQRDVMEALQPGYVSIAVREWFGDAHEVQASGELCRYLASCGTHIQYIVYSPEDLTHFNHLREQGDVPNGPAFLLFVLGRYVDPPIADPSRLPGFLQALMAGDHWAVCAFGPTEGDCLALAAQQGGHTRVGFENNLWRSDGQLATNNAELVAATKARIEATGRRVMNASEARRFLALTTAANTGVTL</sequence>
<name>A0A6F8XB67_9GAMM</name>
<dbReference type="GO" id="GO:0043720">
    <property type="term" value="F:3-keto-5-aminohexanoate cleavage activity"/>
    <property type="evidence" value="ECO:0007669"/>
    <property type="project" value="InterPro"/>
</dbReference>